<name>A0ABD3H457_9MARC</name>
<dbReference type="Proteomes" id="UP001633002">
    <property type="component" value="Unassembled WGS sequence"/>
</dbReference>
<organism evidence="1 2">
    <name type="scientific">Riccia sorocarpa</name>
    <dbReference type="NCBI Taxonomy" id="122646"/>
    <lineage>
        <taxon>Eukaryota</taxon>
        <taxon>Viridiplantae</taxon>
        <taxon>Streptophyta</taxon>
        <taxon>Embryophyta</taxon>
        <taxon>Marchantiophyta</taxon>
        <taxon>Marchantiopsida</taxon>
        <taxon>Marchantiidae</taxon>
        <taxon>Marchantiales</taxon>
        <taxon>Ricciaceae</taxon>
        <taxon>Riccia</taxon>
    </lineage>
</organism>
<accession>A0ABD3H457</accession>
<proteinExistence type="predicted"/>
<reference evidence="1 2" key="1">
    <citation type="submission" date="2024-09" db="EMBL/GenBank/DDBJ databases">
        <title>Chromosome-scale assembly of Riccia sorocarpa.</title>
        <authorList>
            <person name="Paukszto L."/>
        </authorList>
    </citation>
    <scope>NUCLEOTIDE SEQUENCE [LARGE SCALE GENOMIC DNA]</scope>
    <source>
        <strain evidence="1">LP-2024</strain>
        <tissue evidence="1">Aerial parts of the thallus</tissue>
    </source>
</reference>
<keyword evidence="2" id="KW-1185">Reference proteome</keyword>
<comment type="caution">
    <text evidence="1">The sequence shown here is derived from an EMBL/GenBank/DDBJ whole genome shotgun (WGS) entry which is preliminary data.</text>
</comment>
<protein>
    <submittedName>
        <fullName evidence="1">Uncharacterized protein</fullName>
    </submittedName>
</protein>
<gene>
    <name evidence="1" type="ORF">R1sor_003274</name>
</gene>
<evidence type="ECO:0000313" key="2">
    <source>
        <dbReference type="Proteomes" id="UP001633002"/>
    </source>
</evidence>
<sequence>MSDDFATDLILEGRMTVQTSDTAEAAHLKITIPERRRVELVFTRLQQASKGPFAFADYTKKPDARPASN</sequence>
<evidence type="ECO:0000313" key="1">
    <source>
        <dbReference type="EMBL" id="KAL3685252.1"/>
    </source>
</evidence>
<dbReference type="AlphaFoldDB" id="A0ABD3H457"/>
<dbReference type="EMBL" id="JBJQOH010000006">
    <property type="protein sequence ID" value="KAL3685252.1"/>
    <property type="molecule type" value="Genomic_DNA"/>
</dbReference>